<name>A0ABT0I7V0_9ACTN</name>
<keyword evidence="2" id="KW-1185">Reference proteome</keyword>
<sequence length="189" mass="20200">MTLEVLLRRFPVTDTVADDVPEEGDGLFGEVAGKTLAEGLLRFHTPASARVSYAACARLVAGIEGCYVPFAFDWSGRELLAGADDVVVVDPARGTALSTGLDPDGFLAAGVEDRLGAGAFREWREAYPGDPDPLAFDEVVGYRVPLLLGGEDAVANRERTGRRDYFDNCAAIARQVRRLPEGTVISTPA</sequence>
<proteinExistence type="predicted"/>
<accession>A0ABT0I7V0</accession>
<evidence type="ECO:0000313" key="1">
    <source>
        <dbReference type="EMBL" id="MCK8677395.1"/>
    </source>
</evidence>
<organism evidence="1 2">
    <name type="scientific">Streptomyces lichenis</name>
    <dbReference type="NCBI Taxonomy" id="2306967"/>
    <lineage>
        <taxon>Bacteria</taxon>
        <taxon>Bacillati</taxon>
        <taxon>Actinomycetota</taxon>
        <taxon>Actinomycetes</taxon>
        <taxon>Kitasatosporales</taxon>
        <taxon>Streptomycetaceae</taxon>
        <taxon>Streptomyces</taxon>
    </lineage>
</organism>
<dbReference type="Proteomes" id="UP001522868">
    <property type="component" value="Unassembled WGS sequence"/>
</dbReference>
<reference evidence="1 2" key="1">
    <citation type="submission" date="2022-04" db="EMBL/GenBank/DDBJ databases">
        <title>Streptomyces sp. nov. LCR6-01 isolated from Lichen of Dirinaria sp.</title>
        <authorList>
            <person name="Kanchanasin P."/>
            <person name="Tanasupawat S."/>
            <person name="Phongsopitanun W."/>
        </authorList>
    </citation>
    <scope>NUCLEOTIDE SEQUENCE [LARGE SCALE GENOMIC DNA]</scope>
    <source>
        <strain evidence="1 2">LCR6-01</strain>
    </source>
</reference>
<dbReference type="RefSeq" id="WP_248632624.1">
    <property type="nucleotide sequence ID" value="NZ_JALPTH010000006.1"/>
</dbReference>
<comment type="caution">
    <text evidence="1">The sequence shown here is derived from an EMBL/GenBank/DDBJ whole genome shotgun (WGS) entry which is preliminary data.</text>
</comment>
<dbReference type="EMBL" id="JALPTH010000006">
    <property type="protein sequence ID" value="MCK8677395.1"/>
    <property type="molecule type" value="Genomic_DNA"/>
</dbReference>
<gene>
    <name evidence="1" type="ORF">M1O15_08335</name>
</gene>
<protein>
    <submittedName>
        <fullName evidence="1">DUF1851 domain-containing protein</fullName>
    </submittedName>
</protein>
<evidence type="ECO:0000313" key="2">
    <source>
        <dbReference type="Proteomes" id="UP001522868"/>
    </source>
</evidence>